<dbReference type="InterPro" id="IPR019888">
    <property type="entry name" value="Tscrpt_reg_AsnC-like"/>
</dbReference>
<organism evidence="5 6">
    <name type="scientific">Ideonella paludis</name>
    <dbReference type="NCBI Taxonomy" id="1233411"/>
    <lineage>
        <taxon>Bacteria</taxon>
        <taxon>Pseudomonadati</taxon>
        <taxon>Pseudomonadota</taxon>
        <taxon>Betaproteobacteria</taxon>
        <taxon>Burkholderiales</taxon>
        <taxon>Sphaerotilaceae</taxon>
        <taxon>Ideonella</taxon>
    </lineage>
</organism>
<keyword evidence="2" id="KW-0238">DNA-binding</keyword>
<dbReference type="InterPro" id="IPR011991">
    <property type="entry name" value="ArsR-like_HTH"/>
</dbReference>
<dbReference type="InterPro" id="IPR000485">
    <property type="entry name" value="AsnC-type_HTH_dom"/>
</dbReference>
<dbReference type="InterPro" id="IPR019885">
    <property type="entry name" value="Tscrpt_reg_HTH_AsnC-type_CS"/>
</dbReference>
<dbReference type="PANTHER" id="PTHR30154">
    <property type="entry name" value="LEUCINE-RESPONSIVE REGULATORY PROTEIN"/>
    <property type="match status" value="1"/>
</dbReference>
<dbReference type="SUPFAM" id="SSF54909">
    <property type="entry name" value="Dimeric alpha+beta barrel"/>
    <property type="match status" value="1"/>
</dbReference>
<evidence type="ECO:0000313" key="6">
    <source>
        <dbReference type="Proteomes" id="UP000672097"/>
    </source>
</evidence>
<dbReference type="PROSITE" id="PS00519">
    <property type="entry name" value="HTH_ASNC_1"/>
    <property type="match status" value="1"/>
</dbReference>
<dbReference type="SUPFAM" id="SSF46785">
    <property type="entry name" value="Winged helix' DNA-binding domain"/>
    <property type="match status" value="1"/>
</dbReference>
<protein>
    <submittedName>
        <fullName evidence="5">Lrp/AsnC family transcriptional regulator</fullName>
    </submittedName>
</protein>
<name>A0ABS5DUU1_9BURK</name>
<sequence length="174" mass="19190">MSDSEVEFTLDSYSLKILAELQRDSRQTVQQISDAVGLSATPCWKRIKDMEAAGVITGYTALVDREKVGLNLAVVVEANLSEHTEALVRRFEDAVAASPQIVRCLSTTGQADYIMTVLVRDIKHYEQLLHDTIFKLPGVTHVRSSIVLREIKSEVRLPVTGPVGASPGGRRRKS</sequence>
<feature type="domain" description="HTH asnC-type" evidence="4">
    <location>
        <begin position="10"/>
        <end position="71"/>
    </location>
</feature>
<dbReference type="InterPro" id="IPR019887">
    <property type="entry name" value="Tscrpt_reg_AsnC/Lrp_C"/>
</dbReference>
<dbReference type="InterPro" id="IPR011008">
    <property type="entry name" value="Dimeric_a/b-barrel"/>
</dbReference>
<dbReference type="CDD" id="cd00090">
    <property type="entry name" value="HTH_ARSR"/>
    <property type="match status" value="1"/>
</dbReference>
<dbReference type="PRINTS" id="PR00033">
    <property type="entry name" value="HTHASNC"/>
</dbReference>
<keyword evidence="1" id="KW-0805">Transcription regulation</keyword>
<accession>A0ABS5DUU1</accession>
<proteinExistence type="predicted"/>
<evidence type="ECO:0000256" key="3">
    <source>
        <dbReference type="ARBA" id="ARBA00023163"/>
    </source>
</evidence>
<evidence type="ECO:0000313" key="5">
    <source>
        <dbReference type="EMBL" id="MBQ0934875.1"/>
    </source>
</evidence>
<evidence type="ECO:0000259" key="4">
    <source>
        <dbReference type="PROSITE" id="PS50956"/>
    </source>
</evidence>
<dbReference type="InterPro" id="IPR036388">
    <property type="entry name" value="WH-like_DNA-bd_sf"/>
</dbReference>
<dbReference type="Gene3D" id="1.10.10.10">
    <property type="entry name" value="Winged helix-like DNA-binding domain superfamily/Winged helix DNA-binding domain"/>
    <property type="match status" value="1"/>
</dbReference>
<gene>
    <name evidence="5" type="ORF">KAK11_06005</name>
</gene>
<dbReference type="EMBL" id="JAGQDG010000002">
    <property type="protein sequence ID" value="MBQ0934875.1"/>
    <property type="molecule type" value="Genomic_DNA"/>
</dbReference>
<comment type="caution">
    <text evidence="5">The sequence shown here is derived from an EMBL/GenBank/DDBJ whole genome shotgun (WGS) entry which is preliminary data.</text>
</comment>
<keyword evidence="6" id="KW-1185">Reference proteome</keyword>
<evidence type="ECO:0000256" key="2">
    <source>
        <dbReference type="ARBA" id="ARBA00023125"/>
    </source>
</evidence>
<reference evidence="5 6" key="1">
    <citation type="submission" date="2021-04" db="EMBL/GenBank/DDBJ databases">
        <title>The genome sequence of type strain Ideonella paludis KCTC 32238.</title>
        <authorList>
            <person name="Liu Y."/>
        </authorList>
    </citation>
    <scope>NUCLEOTIDE SEQUENCE [LARGE SCALE GENOMIC DNA]</scope>
    <source>
        <strain evidence="5 6">KCTC 32238</strain>
    </source>
</reference>
<evidence type="ECO:0000256" key="1">
    <source>
        <dbReference type="ARBA" id="ARBA00023015"/>
    </source>
</evidence>
<dbReference type="InterPro" id="IPR036390">
    <property type="entry name" value="WH_DNA-bd_sf"/>
</dbReference>
<keyword evidence="3" id="KW-0804">Transcription</keyword>
<dbReference type="Pfam" id="PF13412">
    <property type="entry name" value="HTH_24"/>
    <property type="match status" value="1"/>
</dbReference>
<dbReference type="PROSITE" id="PS50956">
    <property type="entry name" value="HTH_ASNC_2"/>
    <property type="match status" value="1"/>
</dbReference>
<dbReference type="Pfam" id="PF01037">
    <property type="entry name" value="AsnC_trans_reg"/>
    <property type="match status" value="1"/>
</dbReference>
<dbReference type="Proteomes" id="UP000672097">
    <property type="component" value="Unassembled WGS sequence"/>
</dbReference>
<dbReference type="RefSeq" id="WP_210807251.1">
    <property type="nucleotide sequence ID" value="NZ_JAGQDG010000002.1"/>
</dbReference>
<dbReference type="Gene3D" id="3.30.70.920">
    <property type="match status" value="1"/>
</dbReference>
<dbReference type="PANTHER" id="PTHR30154:SF34">
    <property type="entry name" value="TRANSCRIPTIONAL REGULATOR AZLB"/>
    <property type="match status" value="1"/>
</dbReference>
<dbReference type="SMART" id="SM00344">
    <property type="entry name" value="HTH_ASNC"/>
    <property type="match status" value="1"/>
</dbReference>